<dbReference type="PANTHER" id="PTHR43736:SF1">
    <property type="entry name" value="DIHYDRONEOPTERIN TRIPHOSPHATE DIPHOSPHATASE"/>
    <property type="match status" value="1"/>
</dbReference>
<organism evidence="6 7">
    <name type="scientific">Ignatzschineria indica</name>
    <dbReference type="NCBI Taxonomy" id="472583"/>
    <lineage>
        <taxon>Bacteria</taxon>
        <taxon>Pseudomonadati</taxon>
        <taxon>Pseudomonadota</taxon>
        <taxon>Gammaproteobacteria</taxon>
        <taxon>Cardiobacteriales</taxon>
        <taxon>Ignatzschineriaceae</taxon>
        <taxon>Ignatzschineria</taxon>
    </lineage>
</organism>
<reference evidence="6 7" key="1">
    <citation type="journal article" date="2018" name="Genome Announc.">
        <title>Ignatzschineria cameli sp. nov., isolated from necrotic foot tissue of dromedaries (Camelus dromedarius) and associated maggots (Wohlfahrtia species) in Dubai.</title>
        <authorList>
            <person name="Tsang C.C."/>
            <person name="Tang J.Y."/>
            <person name="Fong J.Y."/>
            <person name="Kinne J."/>
            <person name="Lee H.H."/>
            <person name="Joseph M."/>
            <person name="Jose S."/>
            <person name="Schuster R.K."/>
            <person name="Tang Y."/>
            <person name="Sivakumar S."/>
            <person name="Chen J.H."/>
            <person name="Teng J.L."/>
            <person name="Lau S.K."/>
            <person name="Wernery U."/>
            <person name="Woo P.C."/>
        </authorList>
    </citation>
    <scope>NUCLEOTIDE SEQUENCE [LARGE SCALE GENOMIC DNA]</scope>
    <source>
        <strain evidence="6 7">KCTC 22643</strain>
    </source>
</reference>
<protein>
    <recommendedName>
        <fullName evidence="4">RNA pyrophosphohydrolase</fullName>
        <ecNumber evidence="4">3.6.1.-</ecNumber>
    </recommendedName>
    <alternativeName>
        <fullName evidence="4">(Di)nucleoside polyphosphate hydrolase</fullName>
    </alternativeName>
</protein>
<dbReference type="NCBIfam" id="NF001938">
    <property type="entry name" value="PRK00714.1-5"/>
    <property type="match status" value="1"/>
</dbReference>
<dbReference type="HAMAP" id="MF_00298">
    <property type="entry name" value="Nudix_RppH"/>
    <property type="match status" value="1"/>
</dbReference>
<comment type="similarity">
    <text evidence="4">Belongs to the Nudix hydrolase family. RppH subfamily.</text>
</comment>
<keyword evidence="3 4" id="KW-0378">Hydrolase</keyword>
<feature type="domain" description="Nudix hydrolase" evidence="5">
    <location>
        <begin position="6"/>
        <end position="152"/>
    </location>
</feature>
<comment type="function">
    <text evidence="4">Accelerates the degradation of transcripts by removing pyrophosphate from the 5'-end of triphosphorylated RNA, leading to a more labile monophosphorylated state that can stimulate subsequent ribonuclease cleavage.</text>
</comment>
<dbReference type="PROSITE" id="PS00893">
    <property type="entry name" value="NUDIX_BOX"/>
    <property type="match status" value="1"/>
</dbReference>
<dbReference type="SUPFAM" id="SSF55811">
    <property type="entry name" value="Nudix"/>
    <property type="match status" value="1"/>
</dbReference>
<dbReference type="CDD" id="cd03671">
    <property type="entry name" value="NUDIX_Ap4A_hydrolase_plant_like"/>
    <property type="match status" value="1"/>
</dbReference>
<dbReference type="PROSITE" id="PS51462">
    <property type="entry name" value="NUDIX"/>
    <property type="match status" value="1"/>
</dbReference>
<dbReference type="InterPro" id="IPR000086">
    <property type="entry name" value="NUDIX_hydrolase_dom"/>
</dbReference>
<evidence type="ECO:0000313" key="7">
    <source>
        <dbReference type="Proteomes" id="UP000244948"/>
    </source>
</evidence>
<dbReference type="Gene3D" id="3.90.79.10">
    <property type="entry name" value="Nucleoside Triphosphate Pyrophosphohydrolase"/>
    <property type="match status" value="1"/>
</dbReference>
<dbReference type="InterPro" id="IPR020084">
    <property type="entry name" value="NUDIX_hydrolase_CS"/>
</dbReference>
<evidence type="ECO:0000256" key="4">
    <source>
        <dbReference type="HAMAP-Rule" id="MF_00298"/>
    </source>
</evidence>
<dbReference type="InterPro" id="IPR020476">
    <property type="entry name" value="Nudix_hydrolase"/>
</dbReference>
<sequence>MIDNDGFRANVGIILCNQNQQLFWGHRIGQLDAWQFPQGGIDPNETPEEAMYRELYEEVGLRPEHIKILGRTDRWLRYRLPHNLIRRNHMNERTCIGQKQVWFMLEFIGEEADFNLNAADHPEFDHYKWVDYWLPLRDVIHFKRKVYDKALTELAPLIFERTVPKKPKDLRSRRRHSLFRMHSRKQTFKERNGEKRISFEERHIEQHIIIEKSTY</sequence>
<dbReference type="EMBL" id="QEWR01000007">
    <property type="protein sequence ID" value="PWD82331.1"/>
    <property type="molecule type" value="Genomic_DNA"/>
</dbReference>
<evidence type="ECO:0000256" key="1">
    <source>
        <dbReference type="ARBA" id="ARBA00001936"/>
    </source>
</evidence>
<name>A0A2U2AI78_9GAMM</name>
<keyword evidence="7" id="KW-1185">Reference proteome</keyword>
<evidence type="ECO:0000256" key="3">
    <source>
        <dbReference type="ARBA" id="ARBA00022801"/>
    </source>
</evidence>
<feature type="short sequence motif" description="Nudix box" evidence="4">
    <location>
        <begin position="39"/>
        <end position="60"/>
    </location>
</feature>
<dbReference type="PANTHER" id="PTHR43736">
    <property type="entry name" value="ADP-RIBOSE PYROPHOSPHATASE"/>
    <property type="match status" value="1"/>
</dbReference>
<comment type="cofactor">
    <cofactor evidence="4">
        <name>a divalent metal cation</name>
        <dbReference type="ChEBI" id="CHEBI:60240"/>
    </cofactor>
</comment>
<dbReference type="InterPro" id="IPR015797">
    <property type="entry name" value="NUDIX_hydrolase-like_dom_sf"/>
</dbReference>
<dbReference type="EC" id="3.6.1.-" evidence="4"/>
<dbReference type="Proteomes" id="UP000244948">
    <property type="component" value="Unassembled WGS sequence"/>
</dbReference>
<comment type="cofactor">
    <cofactor evidence="2">
        <name>Mg(2+)</name>
        <dbReference type="ChEBI" id="CHEBI:18420"/>
    </cofactor>
</comment>
<evidence type="ECO:0000259" key="5">
    <source>
        <dbReference type="PROSITE" id="PS51462"/>
    </source>
</evidence>
<dbReference type="NCBIfam" id="NF001937">
    <property type="entry name" value="PRK00714.1-4"/>
    <property type="match status" value="1"/>
</dbReference>
<comment type="caution">
    <text evidence="6">The sequence shown here is derived from an EMBL/GenBank/DDBJ whole genome shotgun (WGS) entry which is preliminary data.</text>
</comment>
<dbReference type="AlphaFoldDB" id="A0A2U2AI78"/>
<proteinExistence type="inferred from homology"/>
<gene>
    <name evidence="4" type="primary">rppH</name>
    <name evidence="4" type="synonym">nudH</name>
    <name evidence="6" type="ORF">DC082_09800</name>
</gene>
<comment type="cofactor">
    <cofactor evidence="1">
        <name>Mn(2+)</name>
        <dbReference type="ChEBI" id="CHEBI:29035"/>
    </cofactor>
</comment>
<evidence type="ECO:0000313" key="6">
    <source>
        <dbReference type="EMBL" id="PWD82331.1"/>
    </source>
</evidence>
<dbReference type="Pfam" id="PF00293">
    <property type="entry name" value="NUDIX"/>
    <property type="match status" value="1"/>
</dbReference>
<evidence type="ECO:0000256" key="2">
    <source>
        <dbReference type="ARBA" id="ARBA00001946"/>
    </source>
</evidence>
<dbReference type="PRINTS" id="PR00502">
    <property type="entry name" value="NUDIXFAMILY"/>
</dbReference>
<dbReference type="GO" id="GO:0016462">
    <property type="term" value="F:pyrophosphatase activity"/>
    <property type="evidence" value="ECO:0007669"/>
    <property type="project" value="UniProtKB-ARBA"/>
</dbReference>
<dbReference type="InterPro" id="IPR022927">
    <property type="entry name" value="RppH"/>
</dbReference>
<accession>A0A2U2AI78</accession>